<dbReference type="FunFam" id="1.10.3720.10:FF:000001">
    <property type="entry name" value="Glycine betaine ABC transporter, permease"/>
    <property type="match status" value="1"/>
</dbReference>
<feature type="transmembrane region" description="Helical" evidence="7">
    <location>
        <begin position="328"/>
        <end position="349"/>
    </location>
</feature>
<evidence type="ECO:0000313" key="10">
    <source>
        <dbReference type="Proteomes" id="UP001378188"/>
    </source>
</evidence>
<dbReference type="CDD" id="cd06261">
    <property type="entry name" value="TM_PBP2"/>
    <property type="match status" value="2"/>
</dbReference>
<proteinExistence type="inferred from homology"/>
<dbReference type="InterPro" id="IPR035906">
    <property type="entry name" value="MetI-like_sf"/>
</dbReference>
<evidence type="ECO:0000256" key="6">
    <source>
        <dbReference type="ARBA" id="ARBA00023136"/>
    </source>
</evidence>
<keyword evidence="10" id="KW-1185">Reference proteome</keyword>
<dbReference type="PANTHER" id="PTHR47737">
    <property type="entry name" value="GLYCINE BETAINE/PROLINE BETAINE TRANSPORT SYSTEM PERMEASE PROTEIN PROW"/>
    <property type="match status" value="1"/>
</dbReference>
<dbReference type="GO" id="GO:0005275">
    <property type="term" value="F:amine transmembrane transporter activity"/>
    <property type="evidence" value="ECO:0007669"/>
    <property type="project" value="TreeGrafter"/>
</dbReference>
<feature type="transmembrane region" description="Helical" evidence="7">
    <location>
        <begin position="369"/>
        <end position="387"/>
    </location>
</feature>
<dbReference type="InterPro" id="IPR000515">
    <property type="entry name" value="MetI-like"/>
</dbReference>
<feature type="transmembrane region" description="Helical" evidence="7">
    <location>
        <begin position="531"/>
        <end position="557"/>
    </location>
</feature>
<organism evidence="9 10">
    <name type="scientific">Microbaculum marinum</name>
    <dbReference type="NCBI Taxonomy" id="1764581"/>
    <lineage>
        <taxon>Bacteria</taxon>
        <taxon>Pseudomonadati</taxon>
        <taxon>Pseudomonadota</taxon>
        <taxon>Alphaproteobacteria</taxon>
        <taxon>Hyphomicrobiales</taxon>
        <taxon>Tepidamorphaceae</taxon>
        <taxon>Microbaculum</taxon>
    </lineage>
</organism>
<dbReference type="EMBL" id="JAZHOF010000008">
    <property type="protein sequence ID" value="MEJ8573643.1"/>
    <property type="molecule type" value="Genomic_DNA"/>
</dbReference>
<feature type="domain" description="ABC transmembrane type-1" evidence="8">
    <location>
        <begin position="483"/>
        <end position="662"/>
    </location>
</feature>
<feature type="transmembrane region" description="Helical" evidence="7">
    <location>
        <begin position="602"/>
        <end position="624"/>
    </location>
</feature>
<feature type="transmembrane region" description="Helical" evidence="7">
    <location>
        <begin position="15"/>
        <end position="38"/>
    </location>
</feature>
<keyword evidence="5 7" id="KW-1133">Transmembrane helix</keyword>
<evidence type="ECO:0000256" key="2">
    <source>
        <dbReference type="ARBA" id="ARBA00022448"/>
    </source>
</evidence>
<feature type="transmembrane region" description="Helical" evidence="7">
    <location>
        <begin position="117"/>
        <end position="139"/>
    </location>
</feature>
<dbReference type="Gene3D" id="1.10.3720.10">
    <property type="entry name" value="MetI-like"/>
    <property type="match status" value="2"/>
</dbReference>
<comment type="caution">
    <text evidence="9">The sequence shown here is derived from an EMBL/GenBank/DDBJ whole genome shotgun (WGS) entry which is preliminary data.</text>
</comment>
<dbReference type="PANTHER" id="PTHR47737:SF1">
    <property type="entry name" value="GLYCINE BETAINE_PROLINE BETAINE TRANSPORT SYSTEM PERMEASE PROTEIN PROW"/>
    <property type="match status" value="1"/>
</dbReference>
<feature type="domain" description="ABC transmembrane type-1" evidence="8">
    <location>
        <begin position="162"/>
        <end position="345"/>
    </location>
</feature>
<gene>
    <name evidence="9" type="ORF">V3328_19285</name>
</gene>
<feature type="transmembrane region" description="Helical" evidence="7">
    <location>
        <begin position="146"/>
        <end position="163"/>
    </location>
</feature>
<feature type="transmembrane region" description="Helical" evidence="7">
    <location>
        <begin position="213"/>
        <end position="239"/>
    </location>
</feature>
<evidence type="ECO:0000256" key="7">
    <source>
        <dbReference type="RuleBase" id="RU363032"/>
    </source>
</evidence>
<feature type="transmembrane region" description="Helical" evidence="7">
    <location>
        <begin position="644"/>
        <end position="662"/>
    </location>
</feature>
<feature type="transmembrane region" description="Helical" evidence="7">
    <location>
        <begin position="463"/>
        <end position="480"/>
    </location>
</feature>
<comment type="similarity">
    <text evidence="7">Belongs to the binding-protein-dependent transport system permease family.</text>
</comment>
<dbReference type="RefSeq" id="WP_340331344.1">
    <property type="nucleotide sequence ID" value="NZ_JBHRTC010000009.1"/>
</dbReference>
<evidence type="ECO:0000313" key="9">
    <source>
        <dbReference type="EMBL" id="MEJ8573643.1"/>
    </source>
</evidence>
<feature type="transmembrane region" description="Helical" evidence="7">
    <location>
        <begin position="292"/>
        <end position="316"/>
    </location>
</feature>
<evidence type="ECO:0000259" key="8">
    <source>
        <dbReference type="PROSITE" id="PS50928"/>
    </source>
</evidence>
<reference evidence="9 10" key="1">
    <citation type="submission" date="2024-02" db="EMBL/GenBank/DDBJ databases">
        <title>Genome analysis and characterization of Microbaculum marinisediminis sp. nov., isolated from marine sediment.</title>
        <authorList>
            <person name="Du Z.-J."/>
            <person name="Ye Y.-Q."/>
            <person name="Zhang Z.-R."/>
            <person name="Yuan S.-M."/>
            <person name="Zhang X.-Y."/>
        </authorList>
    </citation>
    <scope>NUCLEOTIDE SEQUENCE [LARGE SCALE GENOMIC DNA]</scope>
    <source>
        <strain evidence="9 10">SDUM1044001</strain>
    </source>
</reference>
<evidence type="ECO:0000256" key="1">
    <source>
        <dbReference type="ARBA" id="ARBA00004651"/>
    </source>
</evidence>
<evidence type="ECO:0000256" key="5">
    <source>
        <dbReference type="ARBA" id="ARBA00022989"/>
    </source>
</evidence>
<dbReference type="PROSITE" id="PS50928">
    <property type="entry name" value="ABC_TM1"/>
    <property type="match status" value="2"/>
</dbReference>
<dbReference type="GO" id="GO:0031460">
    <property type="term" value="P:glycine betaine transport"/>
    <property type="evidence" value="ECO:0007669"/>
    <property type="project" value="TreeGrafter"/>
</dbReference>
<dbReference type="GO" id="GO:0015226">
    <property type="term" value="F:carnitine transmembrane transporter activity"/>
    <property type="evidence" value="ECO:0007669"/>
    <property type="project" value="TreeGrafter"/>
</dbReference>
<evidence type="ECO:0000256" key="3">
    <source>
        <dbReference type="ARBA" id="ARBA00022475"/>
    </source>
</evidence>
<dbReference type="SUPFAM" id="SSF161098">
    <property type="entry name" value="MetI-like"/>
    <property type="match status" value="2"/>
</dbReference>
<keyword evidence="3" id="KW-1003">Cell membrane</keyword>
<dbReference type="GO" id="GO:0015871">
    <property type="term" value="P:choline transport"/>
    <property type="evidence" value="ECO:0007669"/>
    <property type="project" value="TreeGrafter"/>
</dbReference>
<keyword evidence="2 7" id="KW-0813">Transport</keyword>
<feature type="transmembrane region" description="Helical" evidence="7">
    <location>
        <begin position="438"/>
        <end position="457"/>
    </location>
</feature>
<keyword evidence="4 7" id="KW-0812">Transmembrane</keyword>
<name>A0AAW9RXN0_9HYPH</name>
<feature type="transmembrane region" description="Helical" evidence="7">
    <location>
        <begin position="487"/>
        <end position="509"/>
    </location>
</feature>
<protein>
    <submittedName>
        <fullName evidence="9">ABC transporter permease subunit</fullName>
    </submittedName>
</protein>
<dbReference type="Pfam" id="PF00528">
    <property type="entry name" value="BPD_transp_1"/>
    <property type="match status" value="2"/>
</dbReference>
<keyword evidence="6 7" id="KW-0472">Membrane</keyword>
<dbReference type="AlphaFoldDB" id="A0AAW9RXN0"/>
<dbReference type="GO" id="GO:0043190">
    <property type="term" value="C:ATP-binding cassette (ABC) transporter complex"/>
    <property type="evidence" value="ECO:0007669"/>
    <property type="project" value="TreeGrafter"/>
</dbReference>
<evidence type="ECO:0000256" key="4">
    <source>
        <dbReference type="ARBA" id="ARBA00022692"/>
    </source>
</evidence>
<comment type="subcellular location">
    <subcellularLocation>
        <location evidence="1 7">Cell membrane</location>
        <topology evidence="1 7">Multi-pass membrane protein</topology>
    </subcellularLocation>
</comment>
<dbReference type="PRINTS" id="PR00173">
    <property type="entry name" value="EDTRNSPORT"/>
</dbReference>
<accession>A0AAW9RXN0</accession>
<sequence>MTARSSALPWVPARAAWIGPTALFWIAVLIASLIVSTYGEDVIEWLGADWAYEWPRAWQVPLAAWISAFMDWLVEDATFGLFTFLQLTRFVSWLLEIPLTIATSLLSTGFLKGQGSAAVQVLPPLSWIAVIAVVVAMGFYARGWKLAAFVGACFLYLAVFGQWNSAMVTLSSIVIAVPFGIAGGLLLGIAGYRWRAAEQVLSPILDIMQTVPVFAYLVPILFLFGFGPVAAMIATIVYAMPPMVRITMLALRGVPDEIRDFGRMAGCTPRQMTWKVMVPAARDGLMVGVNQVIMLSLNMVIIASMIGAGGLGYDVLTSLRRLDIGGGIEAGVAIVVLAIALDRLSQAFANRPPPAHLDLPGGLVRRHPWTTTVLVVILGTALVGIVFPPAQTYPEAMEVSTGGFWEDLVKYINVNFYDQLEAVKTFMLVNFLVPVKRFLTELPWIWTVAVIGVAGWQLGGRRLALLGIALAMFIVVTGLWEKAMITVYLCGISVVIASIIGIPLGIVAAESERAGRLLGGFVDTLQTLPSFVYLIPVVMLFRVGDFSAMIAVILYALAPAIRYTAHGIRQIDPQLVEAGVVSGCTPRQLLAKIKLPLAFPEILLGINQTIMLAISMVVITALVGTRDLGQEVYIALTKADTGRGIVAGLAVAFIAIIADRLVSAGAQRTRRRLGLVA</sequence>
<dbReference type="Proteomes" id="UP001378188">
    <property type="component" value="Unassembled WGS sequence"/>
</dbReference>
<feature type="transmembrane region" description="Helical" evidence="7">
    <location>
        <begin position="169"/>
        <end position="192"/>
    </location>
</feature>